<dbReference type="SUPFAM" id="SSF56091">
    <property type="entry name" value="DNA ligase/mRNA capping enzyme, catalytic domain"/>
    <property type="match status" value="1"/>
</dbReference>
<evidence type="ECO:0000259" key="2">
    <source>
        <dbReference type="Pfam" id="PF09414"/>
    </source>
</evidence>
<keyword evidence="1" id="KW-0175">Coiled coil</keyword>
<dbReference type="Proteomes" id="UP001176961">
    <property type="component" value="Unassembled WGS sequence"/>
</dbReference>
<reference evidence="3" key="1">
    <citation type="submission" date="2023-07" db="EMBL/GenBank/DDBJ databases">
        <authorList>
            <consortium name="CYATHOMIX"/>
        </authorList>
    </citation>
    <scope>NUCLEOTIDE SEQUENCE</scope>
    <source>
        <strain evidence="3">N/A</strain>
    </source>
</reference>
<dbReference type="AlphaFoldDB" id="A0AA36MFG8"/>
<gene>
    <name evidence="3" type="ORF">CYNAS_LOCUS22714</name>
</gene>
<evidence type="ECO:0000313" key="4">
    <source>
        <dbReference type="Proteomes" id="UP001176961"/>
    </source>
</evidence>
<proteinExistence type="predicted"/>
<comment type="caution">
    <text evidence="3">The sequence shown here is derived from an EMBL/GenBank/DDBJ whole genome shotgun (WGS) entry which is preliminary data.</text>
</comment>
<dbReference type="Gene3D" id="3.30.470.30">
    <property type="entry name" value="DNA ligase/mRNA capping enzyme"/>
    <property type="match status" value="1"/>
</dbReference>
<dbReference type="Pfam" id="PF09414">
    <property type="entry name" value="RNA_ligase"/>
    <property type="match status" value="1"/>
</dbReference>
<keyword evidence="4" id="KW-1185">Reference proteome</keyword>
<dbReference type="InterPro" id="IPR021122">
    <property type="entry name" value="RNA_ligase_dom_REL/Rnl2"/>
</dbReference>
<accession>A0AA36MFG8</accession>
<evidence type="ECO:0000256" key="1">
    <source>
        <dbReference type="SAM" id="Coils"/>
    </source>
</evidence>
<name>A0AA36MFG8_CYLNA</name>
<organism evidence="3 4">
    <name type="scientific">Cylicocyclus nassatus</name>
    <name type="common">Nematode worm</name>
    <dbReference type="NCBI Taxonomy" id="53992"/>
    <lineage>
        <taxon>Eukaryota</taxon>
        <taxon>Metazoa</taxon>
        <taxon>Ecdysozoa</taxon>
        <taxon>Nematoda</taxon>
        <taxon>Chromadorea</taxon>
        <taxon>Rhabditida</taxon>
        <taxon>Rhabditina</taxon>
        <taxon>Rhabditomorpha</taxon>
        <taxon>Strongyloidea</taxon>
        <taxon>Strongylidae</taxon>
        <taxon>Cylicocyclus</taxon>
    </lineage>
</organism>
<protein>
    <recommendedName>
        <fullName evidence="2">RNA ligase domain-containing protein</fullName>
    </recommendedName>
</protein>
<sequence length="255" mass="28912">MTELKEKEVALKERELDALVRKQADAEKYKIETEAEANKLARIQKAEAEAKEAEFQAQAHIAMAKANKASAELDAEEIQINGEVEKRPHLDGEDLTELLKIEKYEPPVSNGSLGELIHHEWYIPKTDEERIQVCADNVLPVYMNAQDTGAYYISIKLDGTSCTAGLFEDAFLIGGRNQWYKDENMYTSTVKKYGDLEAKLKELQERTGKYVAFQGELCGPGIQSNKLGLSEKEWYVFNVFESETGKMDSYTKCDY</sequence>
<feature type="coiled-coil region" evidence="1">
    <location>
        <begin position="31"/>
        <end position="81"/>
    </location>
</feature>
<feature type="domain" description="RNA ligase" evidence="2">
    <location>
        <begin position="151"/>
        <end position="247"/>
    </location>
</feature>
<dbReference type="EMBL" id="CATQJL010000366">
    <property type="protein sequence ID" value="CAJ0610731.1"/>
    <property type="molecule type" value="Genomic_DNA"/>
</dbReference>
<evidence type="ECO:0000313" key="3">
    <source>
        <dbReference type="EMBL" id="CAJ0610731.1"/>
    </source>
</evidence>